<feature type="binding site" evidence="10">
    <location>
        <begin position="141"/>
        <end position="144"/>
    </location>
    <ligand>
        <name>substrate</name>
    </ligand>
</feature>
<comment type="caution">
    <text evidence="10">Lacks conserved residue(s) required for the propagation of feature annotation.</text>
</comment>
<comment type="pathway">
    <text evidence="10">Carbohydrate degradation.</text>
</comment>
<evidence type="ECO:0000256" key="8">
    <source>
        <dbReference type="ARBA" id="ARBA00022723"/>
    </source>
</evidence>
<dbReference type="EC" id="5.1.3.1" evidence="7 10"/>
<accession>A0ABV6GGL8</accession>
<dbReference type="PIRSF" id="PIRSF001461">
    <property type="entry name" value="RPE"/>
    <property type="match status" value="1"/>
</dbReference>
<keyword evidence="9 10" id="KW-0413">Isomerase</keyword>
<reference evidence="12 13" key="1">
    <citation type="submission" date="2024-09" db="EMBL/GenBank/DDBJ databases">
        <authorList>
            <person name="Sun Q."/>
            <person name="Mori K."/>
        </authorList>
    </citation>
    <scope>NUCLEOTIDE SEQUENCE [LARGE SCALE GENOMIC DNA]</scope>
    <source>
        <strain evidence="12 13">CCM 7228</strain>
    </source>
</reference>
<sequence>MALIGPSLMCADMGNLQESILKLDQAGVDFYHLDVMDGKFVPNFTLGPDLIRTIRQYTKKPFDVHLMIEKPEDYIDLFIESGADMISVHAEATNHLQRTLQKLRDKGVKAGVALNPSTPISDIEYVLDVTDYITLMTVNPGFAGQKFVPLMNKKISKLKTLIDNEGYNIEIQVDGNIGYQTIPGVLENGAGMLVCGTSCLFKPDISLEDAVKNLRSFIANQQLEAKTLVKMEEK</sequence>
<dbReference type="SUPFAM" id="SSF51366">
    <property type="entry name" value="Ribulose-phoshate binding barrel"/>
    <property type="match status" value="1"/>
</dbReference>
<dbReference type="PROSITE" id="PS01086">
    <property type="entry name" value="RIBUL_P_3_EPIMER_2"/>
    <property type="match status" value="1"/>
</dbReference>
<evidence type="ECO:0000256" key="4">
    <source>
        <dbReference type="ARBA" id="ARBA00001947"/>
    </source>
</evidence>
<keyword evidence="8 10" id="KW-0479">Metal-binding</keyword>
<feature type="binding site" evidence="10">
    <location>
        <position position="65"/>
    </location>
    <ligand>
        <name>substrate</name>
    </ligand>
</feature>
<name>A0ABV6GGL8_9BACI</name>
<gene>
    <name evidence="10 12" type="primary">rpe</name>
    <name evidence="12" type="ORF">ACFFIX_15445</name>
</gene>
<dbReference type="HAMAP" id="MF_02227">
    <property type="entry name" value="RPE"/>
    <property type="match status" value="1"/>
</dbReference>
<evidence type="ECO:0000256" key="3">
    <source>
        <dbReference type="ARBA" id="ARBA00001941"/>
    </source>
</evidence>
<comment type="function">
    <text evidence="10">Catalyzes the reversible epimerization of D-ribulose 5-phosphate to D-xylulose 5-phosphate.</text>
</comment>
<dbReference type="Pfam" id="PF00834">
    <property type="entry name" value="Ribul_P_3_epim"/>
    <property type="match status" value="1"/>
</dbReference>
<feature type="binding site" evidence="10">
    <location>
        <position position="32"/>
    </location>
    <ligand>
        <name>a divalent metal cation</name>
        <dbReference type="ChEBI" id="CHEBI:60240"/>
    </ligand>
</feature>
<evidence type="ECO:0000256" key="11">
    <source>
        <dbReference type="PIRNR" id="PIRNR001461"/>
    </source>
</evidence>
<evidence type="ECO:0000256" key="5">
    <source>
        <dbReference type="ARBA" id="ARBA00001954"/>
    </source>
</evidence>
<proteinExistence type="inferred from homology"/>
<keyword evidence="13" id="KW-1185">Reference proteome</keyword>
<feature type="binding site" evidence="10">
    <location>
        <position position="7"/>
    </location>
    <ligand>
        <name>substrate</name>
    </ligand>
</feature>
<protein>
    <recommendedName>
        <fullName evidence="7 10">Ribulose-phosphate 3-epimerase</fullName>
        <ecNumber evidence="7 10">5.1.3.1</ecNumber>
    </recommendedName>
</protein>
<evidence type="ECO:0000313" key="13">
    <source>
        <dbReference type="Proteomes" id="UP001589854"/>
    </source>
</evidence>
<comment type="cofactor">
    <cofactor evidence="2">
        <name>Mn(2+)</name>
        <dbReference type="ChEBI" id="CHEBI:29035"/>
    </cofactor>
</comment>
<feature type="binding site" evidence="10">
    <location>
        <position position="174"/>
    </location>
    <ligand>
        <name>a divalent metal cation</name>
        <dbReference type="ChEBI" id="CHEBI:60240"/>
    </ligand>
</feature>
<dbReference type="EMBL" id="JBHLVO010000013">
    <property type="protein sequence ID" value="MFC0272828.1"/>
    <property type="molecule type" value="Genomic_DNA"/>
</dbReference>
<feature type="binding site" evidence="10">
    <location>
        <position position="65"/>
    </location>
    <ligand>
        <name>a divalent metal cation</name>
        <dbReference type="ChEBI" id="CHEBI:60240"/>
    </ligand>
</feature>
<evidence type="ECO:0000313" key="12">
    <source>
        <dbReference type="EMBL" id="MFC0272828.1"/>
    </source>
</evidence>
<dbReference type="RefSeq" id="WP_378935535.1">
    <property type="nucleotide sequence ID" value="NZ_JBHLVO010000013.1"/>
</dbReference>
<evidence type="ECO:0000256" key="10">
    <source>
        <dbReference type="HAMAP-Rule" id="MF_02227"/>
    </source>
</evidence>
<organism evidence="12 13">
    <name type="scientific">Metabacillus herbersteinensis</name>
    <dbReference type="NCBI Taxonomy" id="283816"/>
    <lineage>
        <taxon>Bacteria</taxon>
        <taxon>Bacillati</taxon>
        <taxon>Bacillota</taxon>
        <taxon>Bacilli</taxon>
        <taxon>Bacillales</taxon>
        <taxon>Bacillaceae</taxon>
        <taxon>Metabacillus</taxon>
    </lineage>
</organism>
<evidence type="ECO:0000256" key="1">
    <source>
        <dbReference type="ARBA" id="ARBA00001782"/>
    </source>
</evidence>
<evidence type="ECO:0000256" key="9">
    <source>
        <dbReference type="ARBA" id="ARBA00023235"/>
    </source>
</evidence>
<feature type="binding site" evidence="10">
    <location>
        <position position="34"/>
    </location>
    <ligand>
        <name>a divalent metal cation</name>
        <dbReference type="ChEBI" id="CHEBI:60240"/>
    </ligand>
</feature>
<dbReference type="PANTHER" id="PTHR11749">
    <property type="entry name" value="RIBULOSE-5-PHOSPHATE-3-EPIMERASE"/>
    <property type="match status" value="1"/>
</dbReference>
<comment type="catalytic activity">
    <reaction evidence="1 10 11">
        <text>D-ribulose 5-phosphate = D-xylulose 5-phosphate</text>
        <dbReference type="Rhea" id="RHEA:13677"/>
        <dbReference type="ChEBI" id="CHEBI:57737"/>
        <dbReference type="ChEBI" id="CHEBI:58121"/>
        <dbReference type="EC" id="5.1.3.1"/>
    </reaction>
</comment>
<dbReference type="CDD" id="cd00429">
    <property type="entry name" value="RPE"/>
    <property type="match status" value="1"/>
</dbReference>
<dbReference type="InterPro" id="IPR026019">
    <property type="entry name" value="Ribul_P_3_epim"/>
</dbReference>
<feature type="active site" description="Proton acceptor" evidence="10">
    <location>
        <position position="34"/>
    </location>
</feature>
<comment type="cofactor">
    <cofactor evidence="4">
        <name>Zn(2+)</name>
        <dbReference type="ChEBI" id="CHEBI:29105"/>
    </cofactor>
</comment>
<comment type="cofactor">
    <cofactor evidence="3">
        <name>Co(2+)</name>
        <dbReference type="ChEBI" id="CHEBI:48828"/>
    </cofactor>
</comment>
<dbReference type="InterPro" id="IPR013785">
    <property type="entry name" value="Aldolase_TIM"/>
</dbReference>
<dbReference type="NCBIfam" id="TIGR01163">
    <property type="entry name" value="rpe"/>
    <property type="match status" value="1"/>
</dbReference>
<comment type="cofactor">
    <cofactor evidence="10">
        <name>a divalent metal cation</name>
        <dbReference type="ChEBI" id="CHEBI:60240"/>
    </cofactor>
    <text evidence="10">Binds 1 divalent metal cation per subunit.</text>
</comment>
<comment type="cofactor">
    <cofactor evidence="5">
        <name>Fe(2+)</name>
        <dbReference type="ChEBI" id="CHEBI:29033"/>
    </cofactor>
</comment>
<feature type="active site" description="Proton donor" evidence="10">
    <location>
        <position position="174"/>
    </location>
</feature>
<dbReference type="InterPro" id="IPR000056">
    <property type="entry name" value="Ribul_P_3_epim-like"/>
</dbReference>
<dbReference type="GO" id="GO:0004750">
    <property type="term" value="F:D-ribulose-phosphate 3-epimerase activity"/>
    <property type="evidence" value="ECO:0007669"/>
    <property type="project" value="UniProtKB-EC"/>
</dbReference>
<dbReference type="Gene3D" id="3.20.20.70">
    <property type="entry name" value="Aldolase class I"/>
    <property type="match status" value="1"/>
</dbReference>
<comment type="caution">
    <text evidence="12">The sequence shown here is derived from an EMBL/GenBank/DDBJ whole genome shotgun (WGS) entry which is preliminary data.</text>
</comment>
<keyword evidence="10 11" id="KW-0119">Carbohydrate metabolism</keyword>
<evidence type="ECO:0000256" key="7">
    <source>
        <dbReference type="ARBA" id="ARBA00013188"/>
    </source>
</evidence>
<dbReference type="NCBIfam" id="NF004076">
    <property type="entry name" value="PRK05581.1-4"/>
    <property type="match status" value="1"/>
</dbReference>
<dbReference type="Proteomes" id="UP001589854">
    <property type="component" value="Unassembled WGS sequence"/>
</dbReference>
<comment type="similarity">
    <text evidence="6 10 11">Belongs to the ribulose-phosphate 3-epimerase family.</text>
</comment>
<evidence type="ECO:0000256" key="6">
    <source>
        <dbReference type="ARBA" id="ARBA00009541"/>
    </source>
</evidence>
<evidence type="ECO:0000256" key="2">
    <source>
        <dbReference type="ARBA" id="ARBA00001936"/>
    </source>
</evidence>
<dbReference type="InterPro" id="IPR011060">
    <property type="entry name" value="RibuloseP-bd_barrel"/>
</dbReference>